<dbReference type="PANTHER" id="PTHR11953:SF1">
    <property type="entry name" value="EXOSOME COMPLEX COMPONENT RRP46"/>
    <property type="match status" value="1"/>
</dbReference>
<dbReference type="InterPro" id="IPR036345">
    <property type="entry name" value="ExoRNase_PH_dom2_sf"/>
</dbReference>
<keyword evidence="9" id="KW-1185">Reference proteome</keyword>
<dbReference type="GO" id="GO:0006364">
    <property type="term" value="P:rRNA processing"/>
    <property type="evidence" value="ECO:0007669"/>
    <property type="project" value="UniProtKB-KW"/>
</dbReference>
<keyword evidence="3" id="KW-0698">rRNA processing</keyword>
<dbReference type="Pfam" id="PF01138">
    <property type="entry name" value="RNase_PH"/>
    <property type="match status" value="1"/>
</dbReference>
<dbReference type="InterPro" id="IPR027408">
    <property type="entry name" value="PNPase/RNase_PH_dom_sf"/>
</dbReference>
<gene>
    <name evidence="8" type="ORF">OBBRIDRAFT_838148</name>
</gene>
<reference evidence="8 9" key="1">
    <citation type="submission" date="2016-07" db="EMBL/GenBank/DDBJ databases">
        <title>Draft genome of the white-rot fungus Obba rivulosa 3A-2.</title>
        <authorList>
            <consortium name="DOE Joint Genome Institute"/>
            <person name="Miettinen O."/>
            <person name="Riley R."/>
            <person name="Acob R."/>
            <person name="Barry K."/>
            <person name="Cullen D."/>
            <person name="De Vries R."/>
            <person name="Hainaut M."/>
            <person name="Hatakka A."/>
            <person name="Henrissat B."/>
            <person name="Hilden K."/>
            <person name="Kuo R."/>
            <person name="Labutti K."/>
            <person name="Lipzen A."/>
            <person name="Makela M.R."/>
            <person name="Sandor L."/>
            <person name="Spatafora J.W."/>
            <person name="Grigoriev I.V."/>
            <person name="Hibbett D.S."/>
        </authorList>
    </citation>
    <scope>NUCLEOTIDE SEQUENCE [LARGE SCALE GENOMIC DNA]</scope>
    <source>
        <strain evidence="8 9">3A-2</strain>
    </source>
</reference>
<comment type="subcellular location">
    <subcellularLocation>
        <location evidence="1">Nucleus</location>
    </subcellularLocation>
</comment>
<feature type="domain" description="Exoribonuclease phosphorolytic" evidence="7">
    <location>
        <begin position="14"/>
        <end position="145"/>
    </location>
</feature>
<dbReference type="GO" id="GO:0003723">
    <property type="term" value="F:RNA binding"/>
    <property type="evidence" value="ECO:0007669"/>
    <property type="project" value="TreeGrafter"/>
</dbReference>
<keyword evidence="5" id="KW-0539">Nucleus</keyword>
<dbReference type="OrthoDB" id="27298at2759"/>
<evidence type="ECO:0000313" key="8">
    <source>
        <dbReference type="EMBL" id="OCH86456.1"/>
    </source>
</evidence>
<dbReference type="GO" id="GO:0016075">
    <property type="term" value="P:rRNA catabolic process"/>
    <property type="evidence" value="ECO:0007669"/>
    <property type="project" value="TreeGrafter"/>
</dbReference>
<dbReference type="GO" id="GO:0071028">
    <property type="term" value="P:nuclear mRNA surveillance"/>
    <property type="evidence" value="ECO:0007669"/>
    <property type="project" value="TreeGrafter"/>
</dbReference>
<evidence type="ECO:0000256" key="2">
    <source>
        <dbReference type="ARBA" id="ARBA00006678"/>
    </source>
</evidence>
<name>A0A8E2DGZ8_9APHY</name>
<sequence>MSTTTRSDGRTYDQLRDIMIVYEGLDGVDGSARFGFGQTQSLTSVSGPMEVRPNLEQPSQATLDISVRPLVGIAGTDSKALSTNLKAILAPALFLSHHPRTLIQIVGQALCGTESGSGLGSVGKGWNATLVASLINATSAALVNASSVPMKGVICAVSVGRFPSASAATLVLDPSEAELPHLVGGGCFAFLFSSALPLTPSSPDELPPCSLLWTNYTSSVVYDDTELRQAQALAEEGARKVWAAMKESVSNMERTAQCPAFNRFKSAKTESRVKKDTKNLSESEVDDDKMEI</sequence>
<dbReference type="GO" id="GO:0005730">
    <property type="term" value="C:nucleolus"/>
    <property type="evidence" value="ECO:0007669"/>
    <property type="project" value="TreeGrafter"/>
</dbReference>
<evidence type="ECO:0000256" key="5">
    <source>
        <dbReference type="ARBA" id="ARBA00023242"/>
    </source>
</evidence>
<dbReference type="Proteomes" id="UP000250043">
    <property type="component" value="Unassembled WGS sequence"/>
</dbReference>
<evidence type="ECO:0000256" key="3">
    <source>
        <dbReference type="ARBA" id="ARBA00022552"/>
    </source>
</evidence>
<protein>
    <recommendedName>
        <fullName evidence="7">Exoribonuclease phosphorolytic domain-containing protein</fullName>
    </recommendedName>
</protein>
<dbReference type="AlphaFoldDB" id="A0A8E2DGZ8"/>
<evidence type="ECO:0000256" key="1">
    <source>
        <dbReference type="ARBA" id="ARBA00004123"/>
    </source>
</evidence>
<dbReference type="GO" id="GO:0071051">
    <property type="term" value="P:poly(A)-dependent snoRNA 3'-end processing"/>
    <property type="evidence" value="ECO:0007669"/>
    <property type="project" value="TreeGrafter"/>
</dbReference>
<dbReference type="GO" id="GO:0000177">
    <property type="term" value="C:cytoplasmic exosome (RNase complex)"/>
    <property type="evidence" value="ECO:0007669"/>
    <property type="project" value="TreeGrafter"/>
</dbReference>
<feature type="compositionally biased region" description="Acidic residues" evidence="6">
    <location>
        <begin position="283"/>
        <end position="292"/>
    </location>
</feature>
<evidence type="ECO:0000259" key="7">
    <source>
        <dbReference type="Pfam" id="PF01138"/>
    </source>
</evidence>
<evidence type="ECO:0000313" key="9">
    <source>
        <dbReference type="Proteomes" id="UP000250043"/>
    </source>
</evidence>
<dbReference type="PANTHER" id="PTHR11953">
    <property type="entry name" value="EXOSOME COMPLEX COMPONENT"/>
    <property type="match status" value="1"/>
</dbReference>
<dbReference type="InterPro" id="IPR001247">
    <property type="entry name" value="ExoRNase_PH_dom1"/>
</dbReference>
<dbReference type="SUPFAM" id="SSF55666">
    <property type="entry name" value="Ribonuclease PH domain 2-like"/>
    <property type="match status" value="1"/>
</dbReference>
<evidence type="ECO:0000256" key="4">
    <source>
        <dbReference type="ARBA" id="ARBA00022835"/>
    </source>
</evidence>
<dbReference type="InterPro" id="IPR020568">
    <property type="entry name" value="Ribosomal_Su5_D2-typ_SF"/>
</dbReference>
<feature type="region of interest" description="Disordered" evidence="6">
    <location>
        <begin position="267"/>
        <end position="292"/>
    </location>
</feature>
<dbReference type="Gene3D" id="3.30.230.70">
    <property type="entry name" value="GHMP Kinase, N-terminal domain"/>
    <property type="match status" value="1"/>
</dbReference>
<organism evidence="8 9">
    <name type="scientific">Obba rivulosa</name>
    <dbReference type="NCBI Taxonomy" id="1052685"/>
    <lineage>
        <taxon>Eukaryota</taxon>
        <taxon>Fungi</taxon>
        <taxon>Dikarya</taxon>
        <taxon>Basidiomycota</taxon>
        <taxon>Agaricomycotina</taxon>
        <taxon>Agaricomycetes</taxon>
        <taxon>Polyporales</taxon>
        <taxon>Gelatoporiaceae</taxon>
        <taxon>Obba</taxon>
    </lineage>
</organism>
<comment type="similarity">
    <text evidence="2">Belongs to the RNase PH family.</text>
</comment>
<proteinExistence type="inferred from homology"/>
<dbReference type="SUPFAM" id="SSF54211">
    <property type="entry name" value="Ribosomal protein S5 domain 2-like"/>
    <property type="match status" value="1"/>
</dbReference>
<dbReference type="GO" id="GO:0034475">
    <property type="term" value="P:U4 snRNA 3'-end processing"/>
    <property type="evidence" value="ECO:0007669"/>
    <property type="project" value="TreeGrafter"/>
</dbReference>
<keyword evidence="4" id="KW-0271">Exosome</keyword>
<accession>A0A8E2DGZ8</accession>
<feature type="compositionally biased region" description="Basic and acidic residues" evidence="6">
    <location>
        <begin position="267"/>
        <end position="281"/>
    </location>
</feature>
<evidence type="ECO:0000256" key="6">
    <source>
        <dbReference type="SAM" id="MobiDB-lite"/>
    </source>
</evidence>
<dbReference type="EMBL" id="KV722527">
    <property type="protein sequence ID" value="OCH86456.1"/>
    <property type="molecule type" value="Genomic_DNA"/>
</dbReference>
<dbReference type="GO" id="GO:0000176">
    <property type="term" value="C:nuclear exosome (RNase complex)"/>
    <property type="evidence" value="ECO:0007669"/>
    <property type="project" value="TreeGrafter"/>
</dbReference>
<dbReference type="InterPro" id="IPR050080">
    <property type="entry name" value="RNase_PH"/>
</dbReference>